<keyword evidence="2" id="KW-1185">Reference proteome</keyword>
<organism evidence="1 2">
    <name type="scientific">Kribbella shirazensis</name>
    <dbReference type="NCBI Taxonomy" id="1105143"/>
    <lineage>
        <taxon>Bacteria</taxon>
        <taxon>Bacillati</taxon>
        <taxon>Actinomycetota</taxon>
        <taxon>Actinomycetes</taxon>
        <taxon>Propionibacteriales</taxon>
        <taxon>Kribbellaceae</taxon>
        <taxon>Kribbella</taxon>
    </lineage>
</organism>
<dbReference type="EMBL" id="JAASRO010000001">
    <property type="protein sequence ID" value="NIK56449.1"/>
    <property type="molecule type" value="Genomic_DNA"/>
</dbReference>
<evidence type="ECO:0000313" key="1">
    <source>
        <dbReference type="EMBL" id="NIK56449.1"/>
    </source>
</evidence>
<gene>
    <name evidence="1" type="ORF">BJY22_002166</name>
</gene>
<sequence>MRKPIVAGATALLAVAAAGLAVTGVVVNARPADAALGDVPADCSASTTAYRADLQRLTYRYSAQKTSIGAYANDNPTSFVPTAHQNLGGAGDDTVFRSTDYAAHPSQDHLYKVSREGKLVDGTWHIVNSSSSHISNGFASTRILAYAHPYLYRVTGSSLYRYTLNADGVPTAKVKLSGTAWNTVNTLVYERTEGTGTAAVDVLIGTKANGELKEWRIKRATPTSSIASTVLKQVGWAKFTSLSTGYCSAHTGGRVLLGITATGAASVHFDANAKDRDGSDIKGGSLGELGWTAKAYGQ</sequence>
<dbReference type="Gene3D" id="2.115.10.10">
    <property type="entry name" value="Tachylectin 2"/>
    <property type="match status" value="1"/>
</dbReference>
<protein>
    <submittedName>
        <fullName evidence="1">Uncharacterized protein</fullName>
    </submittedName>
</protein>
<evidence type="ECO:0000313" key="2">
    <source>
        <dbReference type="Proteomes" id="UP000555407"/>
    </source>
</evidence>
<proteinExistence type="predicted"/>
<comment type="caution">
    <text evidence="1">The sequence shown here is derived from an EMBL/GenBank/DDBJ whole genome shotgun (WGS) entry which is preliminary data.</text>
</comment>
<name>A0A7X6A0T4_9ACTN</name>
<dbReference type="AlphaFoldDB" id="A0A7X6A0T4"/>
<dbReference type="Proteomes" id="UP000555407">
    <property type="component" value="Unassembled WGS sequence"/>
</dbReference>
<dbReference type="RefSeq" id="WP_167205813.1">
    <property type="nucleotide sequence ID" value="NZ_JAASRO010000001.1"/>
</dbReference>
<accession>A0A7X6A0T4</accession>
<reference evidence="1 2" key="1">
    <citation type="submission" date="2020-03" db="EMBL/GenBank/DDBJ databases">
        <title>Sequencing the genomes of 1000 actinobacteria strains.</title>
        <authorList>
            <person name="Klenk H.-P."/>
        </authorList>
    </citation>
    <scope>NUCLEOTIDE SEQUENCE [LARGE SCALE GENOMIC DNA]</scope>
    <source>
        <strain evidence="1 2">DSM 45490</strain>
    </source>
</reference>